<keyword evidence="1" id="KW-0175">Coiled coil</keyword>
<name>A0AAE3K206_9CREN</name>
<accession>A0AAE3K206</accession>
<reference evidence="2" key="1">
    <citation type="submission" date="2022-05" db="EMBL/GenBank/DDBJ databases">
        <title>Metagenome Sequencing of an Archaeal-Dominated Microbial Community from a Hot Spring at the Los Azufres Geothermal Field, Mexico.</title>
        <authorList>
            <person name="Marin-Paredes R."/>
            <person name="Martinez-Romero E."/>
            <person name="Servin-Garciduenas L.E."/>
        </authorList>
    </citation>
    <scope>NUCLEOTIDE SEQUENCE</scope>
    <source>
        <strain evidence="2">AZ1-454</strain>
    </source>
</reference>
<evidence type="ECO:0000256" key="1">
    <source>
        <dbReference type="SAM" id="Coils"/>
    </source>
</evidence>
<protein>
    <submittedName>
        <fullName evidence="2">Uncharacterized protein</fullName>
    </submittedName>
</protein>
<feature type="coiled-coil region" evidence="1">
    <location>
        <begin position="171"/>
        <end position="205"/>
    </location>
</feature>
<organism evidence="2">
    <name type="scientific">Candidatus Aramenus sulfurataquae</name>
    <dbReference type="NCBI Taxonomy" id="1326980"/>
    <lineage>
        <taxon>Archaea</taxon>
        <taxon>Thermoproteota</taxon>
        <taxon>Thermoprotei</taxon>
        <taxon>Sulfolobales</taxon>
        <taxon>Sulfolobaceae</taxon>
        <taxon>Candidatus Aramenus</taxon>
    </lineage>
</organism>
<evidence type="ECO:0000313" key="2">
    <source>
        <dbReference type="EMBL" id="MCL7344405.1"/>
    </source>
</evidence>
<gene>
    <name evidence="2" type="ORF">TQ35_007525</name>
</gene>
<dbReference type="EMBL" id="JZWS02000008">
    <property type="protein sequence ID" value="MCL7344405.1"/>
    <property type="molecule type" value="Genomic_DNA"/>
</dbReference>
<sequence>MDCRTSILSLLPSREECFFDLSHFFKYSLVLSIKENSFPMDKFTYVETKDPSFDFVVGFEGKGFVKEVEKDCVKLGKDLRKCLGFDYLFSEEYKVEEGKRIYYPDLTVEVLRVLKDERDVDDFLEEELKNYEAKDYATSEGVERFVNPYLEFTSTLRDKDLEELSLLSSVYSLANNVRDRAIEENEELERVYRQIENKIISIASKYNVELRKGKPIKYEMEERISEDEEHVEEEMREPIDVTALLVKVRAIKVRERMEEFKEFVKSKNKEQEVKLGKYSVSFQGVLLDKFEDKNVTVLSMGKGMKLKMGSHEFELRLQKPTVLLLKSSRGRYEVVI</sequence>
<dbReference type="AlphaFoldDB" id="A0AAE3K206"/>
<comment type="caution">
    <text evidence="2">The sequence shown here is derived from an EMBL/GenBank/DDBJ whole genome shotgun (WGS) entry which is preliminary data.</text>
</comment>
<proteinExistence type="predicted"/>